<organism evidence="1 2">
    <name type="scientific">Staurois parvus</name>
    <dbReference type="NCBI Taxonomy" id="386267"/>
    <lineage>
        <taxon>Eukaryota</taxon>
        <taxon>Metazoa</taxon>
        <taxon>Chordata</taxon>
        <taxon>Craniata</taxon>
        <taxon>Vertebrata</taxon>
        <taxon>Euteleostomi</taxon>
        <taxon>Amphibia</taxon>
        <taxon>Batrachia</taxon>
        <taxon>Anura</taxon>
        <taxon>Neobatrachia</taxon>
        <taxon>Ranoidea</taxon>
        <taxon>Ranidae</taxon>
        <taxon>Staurois</taxon>
    </lineage>
</organism>
<accession>A0ABN9HVX2</accession>
<gene>
    <name evidence="1" type="ORF">SPARVUS_LOCUS16655504</name>
</gene>
<proteinExistence type="predicted"/>
<dbReference type="EMBL" id="CATNWA010021920">
    <property type="protein sequence ID" value="CAI9624465.1"/>
    <property type="molecule type" value="Genomic_DNA"/>
</dbReference>
<evidence type="ECO:0008006" key="3">
    <source>
        <dbReference type="Google" id="ProtNLM"/>
    </source>
</evidence>
<dbReference type="Proteomes" id="UP001162483">
    <property type="component" value="Unassembled WGS sequence"/>
</dbReference>
<reference evidence="1" key="1">
    <citation type="submission" date="2023-05" db="EMBL/GenBank/DDBJ databases">
        <authorList>
            <person name="Stuckert A."/>
        </authorList>
    </citation>
    <scope>NUCLEOTIDE SEQUENCE</scope>
</reference>
<evidence type="ECO:0000313" key="1">
    <source>
        <dbReference type="EMBL" id="CAI9624465.1"/>
    </source>
</evidence>
<evidence type="ECO:0000313" key="2">
    <source>
        <dbReference type="Proteomes" id="UP001162483"/>
    </source>
</evidence>
<feature type="non-terminal residue" evidence="1">
    <location>
        <position position="112"/>
    </location>
</feature>
<name>A0ABN9HVX2_9NEOB</name>
<keyword evidence="2" id="KW-1185">Reference proteome</keyword>
<sequence>MPPIGFDLLLLTWRVTRPFSARCLVPYRPLCYRPGPSDLAHPSTLSRGSPWRIPLPLTDVPSSHDLVSGGSKSIPTIRGPGEQAPWDLDSVRWGRLFSGVLVVPPGGPLQYQ</sequence>
<comment type="caution">
    <text evidence="1">The sequence shown here is derived from an EMBL/GenBank/DDBJ whole genome shotgun (WGS) entry which is preliminary data.</text>
</comment>
<protein>
    <recommendedName>
        <fullName evidence="3">Secreted protein</fullName>
    </recommendedName>
</protein>